<comment type="similarity">
    <text evidence="1">Belongs to the metallo-beta-lactamase superfamily.</text>
</comment>
<dbReference type="GO" id="GO:0016787">
    <property type="term" value="F:hydrolase activity"/>
    <property type="evidence" value="ECO:0007669"/>
    <property type="project" value="UniProtKB-KW"/>
</dbReference>
<keyword evidence="7" id="KW-1185">Reference proteome</keyword>
<dbReference type="InterPro" id="IPR051013">
    <property type="entry name" value="MBL_superfamily_lactonases"/>
</dbReference>
<feature type="domain" description="Metallo-beta-lactamase" evidence="5">
    <location>
        <begin position="46"/>
        <end position="246"/>
    </location>
</feature>
<evidence type="ECO:0000313" key="6">
    <source>
        <dbReference type="EMBL" id="AVF37826.1"/>
    </source>
</evidence>
<dbReference type="EMBL" id="CP019063">
    <property type="protein sequence ID" value="AVF37826.1"/>
    <property type="molecule type" value="Genomic_DNA"/>
</dbReference>
<sequence>MHIPVTVGNCEISKITEQTASFKLTSLFSDHLCDMADDEDKYIELSVHSWVIKTAGDIILIDTATGNHRNRNNVPLFHQLNTDYLQNFRQAGFSPEDVTYVLLTHLHTDHVGWNTDGQEGEWKPLFPNARYICSEIELVHCKTDEKRRALYQDSIFPLIENGKLETINIQASPLFAGIVKFMPTPGHSIDHASIILESAGEYALFTGDVMHNPVQFAHPHWNSVFCENKPLAERSRRKAIDWCKEHDALWFSSHFPGTSYGRILNGKRPAPADAASGGPDQLPSADATFVKL</sequence>
<reference evidence="7" key="1">
    <citation type="submission" date="2017-01" db="EMBL/GenBank/DDBJ databases">
        <title>Genome sequence of Rouxiella sp. ERMR1:05.</title>
        <authorList>
            <person name="Kumar R."/>
            <person name="Singh D."/>
            <person name="Kumar S."/>
        </authorList>
    </citation>
    <scope>NUCLEOTIDE SEQUENCE [LARGE SCALE GENOMIC DNA]</scope>
    <source>
        <strain evidence="7">ERMR1:05</strain>
        <plasmid evidence="7">unnamed1</plasmid>
    </source>
</reference>
<dbReference type="InterPro" id="IPR036866">
    <property type="entry name" value="RibonucZ/Hydroxyglut_hydro"/>
</dbReference>
<dbReference type="PANTHER" id="PTHR42978">
    <property type="entry name" value="QUORUM-QUENCHING LACTONASE YTNP-RELATED-RELATED"/>
    <property type="match status" value="1"/>
</dbReference>
<keyword evidence="2" id="KW-0479">Metal-binding</keyword>
<keyword evidence="6" id="KW-0614">Plasmid</keyword>
<dbReference type="Proteomes" id="UP000239197">
    <property type="component" value="Plasmid unnamed1"/>
</dbReference>
<evidence type="ECO:0000256" key="4">
    <source>
        <dbReference type="ARBA" id="ARBA00022833"/>
    </source>
</evidence>
<evidence type="ECO:0000256" key="3">
    <source>
        <dbReference type="ARBA" id="ARBA00022801"/>
    </source>
</evidence>
<evidence type="ECO:0000256" key="1">
    <source>
        <dbReference type="ARBA" id="ARBA00007749"/>
    </source>
</evidence>
<geneLocation type="plasmid" evidence="6 7">
    <name>unnamed1</name>
</geneLocation>
<dbReference type="SMART" id="SM00849">
    <property type="entry name" value="Lactamase_B"/>
    <property type="match status" value="1"/>
</dbReference>
<protein>
    <submittedName>
        <fullName evidence="6">MBL fold metallo-hydrolase</fullName>
    </submittedName>
</protein>
<keyword evidence="4" id="KW-0862">Zinc</keyword>
<dbReference type="Gene3D" id="3.60.15.10">
    <property type="entry name" value="Ribonuclease Z/Hydroxyacylglutathione hydrolase-like"/>
    <property type="match status" value="1"/>
</dbReference>
<evidence type="ECO:0000256" key="2">
    <source>
        <dbReference type="ARBA" id="ARBA00022723"/>
    </source>
</evidence>
<gene>
    <name evidence="6" type="ORF">BV494_23360</name>
</gene>
<dbReference type="GO" id="GO:0046872">
    <property type="term" value="F:metal ion binding"/>
    <property type="evidence" value="ECO:0007669"/>
    <property type="project" value="UniProtKB-KW"/>
</dbReference>
<evidence type="ECO:0000259" key="5">
    <source>
        <dbReference type="SMART" id="SM00849"/>
    </source>
</evidence>
<dbReference type="SUPFAM" id="SSF56281">
    <property type="entry name" value="Metallo-hydrolase/oxidoreductase"/>
    <property type="match status" value="1"/>
</dbReference>
<proteinExistence type="inferred from homology"/>
<accession>A0A2L1UXZ6</accession>
<evidence type="ECO:0000313" key="7">
    <source>
        <dbReference type="Proteomes" id="UP000239197"/>
    </source>
</evidence>
<dbReference type="PANTHER" id="PTHR42978:SF6">
    <property type="entry name" value="QUORUM-QUENCHING LACTONASE YTNP-RELATED"/>
    <property type="match status" value="1"/>
</dbReference>
<dbReference type="AlphaFoldDB" id="A0A2L1UXZ6"/>
<organism evidence="6 7">
    <name type="scientific">Rahnella sikkimica</name>
    <dbReference type="NCBI Taxonomy" id="1805933"/>
    <lineage>
        <taxon>Bacteria</taxon>
        <taxon>Pseudomonadati</taxon>
        <taxon>Pseudomonadota</taxon>
        <taxon>Gammaproteobacteria</taxon>
        <taxon>Enterobacterales</taxon>
        <taxon>Yersiniaceae</taxon>
        <taxon>Rahnella</taxon>
    </lineage>
</organism>
<dbReference type="KEGG" id="rox:BV494_23360"/>
<name>A0A2L1UXZ6_9GAMM</name>
<dbReference type="InterPro" id="IPR001279">
    <property type="entry name" value="Metallo-B-lactamas"/>
</dbReference>
<dbReference type="Pfam" id="PF00753">
    <property type="entry name" value="Lactamase_B"/>
    <property type="match status" value="1"/>
</dbReference>
<dbReference type="CDD" id="cd16277">
    <property type="entry name" value="metallo-hydrolase-like_MBL-fold"/>
    <property type="match status" value="1"/>
</dbReference>
<keyword evidence="3" id="KW-0378">Hydrolase</keyword>